<dbReference type="InterPro" id="IPR036250">
    <property type="entry name" value="AcylCo_DH-like_C"/>
</dbReference>
<accession>A0A3N1CX92</accession>
<dbReference type="GO" id="GO:0003995">
    <property type="term" value="F:acyl-CoA dehydrogenase activity"/>
    <property type="evidence" value="ECO:0007669"/>
    <property type="project" value="TreeGrafter"/>
</dbReference>
<dbReference type="Proteomes" id="UP000272400">
    <property type="component" value="Unassembled WGS sequence"/>
</dbReference>
<gene>
    <name evidence="4" type="ORF">EDD29_3467</name>
</gene>
<sequence>MNIDLSDEAFAYGREAQRALGAAGGDLLVQRAEADPEIRASLVEPLLRDLGAWDLDPRGDADDLEAAAALSRAFGYWAAPYPVAERLARPAGSDGLIVVADRHPEAAVAGLDLRWTTVALDGTRGTARAVPSDEPARTSAFVTGLDLTPDGAAEARDIALGLVLPCWTLLGMLDRAMELTREHVLVRHQFGKPLSAQQGVQFQLTDAEVERAGIAMLARYALWSVQDGRAEAVEDALALRLAAIEASETVFRTAHLLHGAIGFCDETALSWTSRYSQPLRRLPYGISGTRARFTRAIGRRGLTGLFSEVTA</sequence>
<dbReference type="GO" id="GO:0033539">
    <property type="term" value="P:fatty acid beta-oxidation using acyl-CoA dehydrogenase"/>
    <property type="evidence" value="ECO:0007669"/>
    <property type="project" value="TreeGrafter"/>
</dbReference>
<dbReference type="InterPro" id="IPR009075">
    <property type="entry name" value="AcylCo_DH/oxidase_C"/>
</dbReference>
<dbReference type="AlphaFoldDB" id="A0A3N1CX92"/>
<dbReference type="SUPFAM" id="SSF47203">
    <property type="entry name" value="Acyl-CoA dehydrogenase C-terminal domain-like"/>
    <property type="match status" value="1"/>
</dbReference>
<evidence type="ECO:0000313" key="4">
    <source>
        <dbReference type="EMBL" id="ROO85913.1"/>
    </source>
</evidence>
<comment type="caution">
    <text evidence="4">The sequence shown here is derived from an EMBL/GenBank/DDBJ whole genome shotgun (WGS) entry which is preliminary data.</text>
</comment>
<dbReference type="EMBL" id="RJKE01000001">
    <property type="protein sequence ID" value="ROO85913.1"/>
    <property type="molecule type" value="Genomic_DNA"/>
</dbReference>
<keyword evidence="1" id="KW-0285">Flavoprotein</keyword>
<evidence type="ECO:0000256" key="2">
    <source>
        <dbReference type="ARBA" id="ARBA00023002"/>
    </source>
</evidence>
<dbReference type="PANTHER" id="PTHR48083">
    <property type="entry name" value="MEDIUM-CHAIN SPECIFIC ACYL-COA DEHYDROGENASE, MITOCHONDRIAL-RELATED"/>
    <property type="match status" value="1"/>
</dbReference>
<evidence type="ECO:0000256" key="1">
    <source>
        <dbReference type="ARBA" id="ARBA00022630"/>
    </source>
</evidence>
<protein>
    <submittedName>
        <fullName evidence="4">Acyl-CoA dehydrogenase-like protein</fullName>
    </submittedName>
</protein>
<evidence type="ECO:0000259" key="3">
    <source>
        <dbReference type="Pfam" id="PF00441"/>
    </source>
</evidence>
<reference evidence="4 5" key="1">
    <citation type="submission" date="2018-11" db="EMBL/GenBank/DDBJ databases">
        <title>Sequencing the genomes of 1000 actinobacteria strains.</title>
        <authorList>
            <person name="Klenk H.-P."/>
        </authorList>
    </citation>
    <scope>NUCLEOTIDE SEQUENCE [LARGE SCALE GENOMIC DNA]</scope>
    <source>
        <strain evidence="4 5">DSM 44254</strain>
    </source>
</reference>
<dbReference type="RefSeq" id="WP_123665363.1">
    <property type="nucleotide sequence ID" value="NZ_RJKE01000001.1"/>
</dbReference>
<dbReference type="Gene3D" id="1.20.140.10">
    <property type="entry name" value="Butyryl-CoA Dehydrogenase, subunit A, domain 3"/>
    <property type="match status" value="1"/>
</dbReference>
<dbReference type="GO" id="GO:0005737">
    <property type="term" value="C:cytoplasm"/>
    <property type="evidence" value="ECO:0007669"/>
    <property type="project" value="TreeGrafter"/>
</dbReference>
<evidence type="ECO:0000313" key="5">
    <source>
        <dbReference type="Proteomes" id="UP000272400"/>
    </source>
</evidence>
<keyword evidence="2" id="KW-0560">Oxidoreductase</keyword>
<keyword evidence="5" id="KW-1185">Reference proteome</keyword>
<dbReference type="Pfam" id="PF00441">
    <property type="entry name" value="Acyl-CoA_dh_1"/>
    <property type="match status" value="1"/>
</dbReference>
<name>A0A3N1CX92_9ACTN</name>
<feature type="domain" description="Acyl-CoA dehydrogenase/oxidase C-terminal" evidence="3">
    <location>
        <begin position="166"/>
        <end position="277"/>
    </location>
</feature>
<organism evidence="4 5">
    <name type="scientific">Actinocorallia herbida</name>
    <dbReference type="NCBI Taxonomy" id="58109"/>
    <lineage>
        <taxon>Bacteria</taxon>
        <taxon>Bacillati</taxon>
        <taxon>Actinomycetota</taxon>
        <taxon>Actinomycetes</taxon>
        <taxon>Streptosporangiales</taxon>
        <taxon>Thermomonosporaceae</taxon>
        <taxon>Actinocorallia</taxon>
    </lineage>
</organism>
<dbReference type="OrthoDB" id="4614767at2"/>
<proteinExistence type="predicted"/>
<dbReference type="InterPro" id="IPR050741">
    <property type="entry name" value="Acyl-CoA_dehydrogenase"/>
</dbReference>